<feature type="transmembrane region" description="Helical" evidence="1">
    <location>
        <begin position="210"/>
        <end position="231"/>
    </location>
</feature>
<dbReference type="EMBL" id="RJKX01000016">
    <property type="protein sequence ID" value="ROP83596.1"/>
    <property type="molecule type" value="Genomic_DNA"/>
</dbReference>
<dbReference type="AlphaFoldDB" id="A0A3N1KZH0"/>
<sequence length="234" mass="25669">MTTSIAARLLTMLRGSLEEPIADIANALVSERLLRWAGHEALIAMSAAAAIYAILLAVPYLPSEEWGVLPACTIILAFFVHIGWSLWPVATTLPLWWRLRVGPRQAVRLVLFRTIARLLHEMEGGIQSWADTRGFVTRNALAVAQWTSATPSDRIAWQLADALEPRILRHAVRAAILALGPIVLMFWVFRWVVVYGGLLDRAAHLGPIDAAVYPIAAVIDLIAGTDLRAMLKGG</sequence>
<feature type="transmembrane region" description="Helical" evidence="1">
    <location>
        <begin position="67"/>
        <end position="90"/>
    </location>
</feature>
<keyword evidence="1" id="KW-0812">Transmembrane</keyword>
<proteinExistence type="predicted"/>
<name>A0A3N1KZH0_9PROT</name>
<evidence type="ECO:0000313" key="3">
    <source>
        <dbReference type="Proteomes" id="UP000278222"/>
    </source>
</evidence>
<reference evidence="2 3" key="1">
    <citation type="submission" date="2018-11" db="EMBL/GenBank/DDBJ databases">
        <title>Genomic Encyclopedia of Type Strains, Phase IV (KMG-IV): sequencing the most valuable type-strain genomes for metagenomic binning, comparative biology and taxonomic classification.</title>
        <authorList>
            <person name="Goeker M."/>
        </authorList>
    </citation>
    <scope>NUCLEOTIDE SEQUENCE [LARGE SCALE GENOMIC DNA]</scope>
    <source>
        <strain evidence="2 3">DSM 5900</strain>
    </source>
</reference>
<protein>
    <submittedName>
        <fullName evidence="2">Uncharacterized protein</fullName>
    </submittedName>
</protein>
<evidence type="ECO:0000313" key="2">
    <source>
        <dbReference type="EMBL" id="ROP83596.1"/>
    </source>
</evidence>
<keyword evidence="1" id="KW-0472">Membrane</keyword>
<evidence type="ECO:0000256" key="1">
    <source>
        <dbReference type="SAM" id="Phobius"/>
    </source>
</evidence>
<keyword evidence="3" id="KW-1185">Reference proteome</keyword>
<dbReference type="RefSeq" id="WP_123693296.1">
    <property type="nucleotide sequence ID" value="NZ_AP019700.1"/>
</dbReference>
<comment type="caution">
    <text evidence="2">The sequence shown here is derived from an EMBL/GenBank/DDBJ whole genome shotgun (WGS) entry which is preliminary data.</text>
</comment>
<accession>A0A3N1KZH0</accession>
<feature type="transmembrane region" description="Helical" evidence="1">
    <location>
        <begin position="41"/>
        <end position="61"/>
    </location>
</feature>
<organism evidence="2 3">
    <name type="scientific">Stella humosa</name>
    <dbReference type="NCBI Taxonomy" id="94"/>
    <lineage>
        <taxon>Bacteria</taxon>
        <taxon>Pseudomonadati</taxon>
        <taxon>Pseudomonadota</taxon>
        <taxon>Alphaproteobacteria</taxon>
        <taxon>Rhodospirillales</taxon>
        <taxon>Stellaceae</taxon>
        <taxon>Stella</taxon>
    </lineage>
</organism>
<gene>
    <name evidence="2" type="ORF">EDC65_4245</name>
</gene>
<keyword evidence="1" id="KW-1133">Transmembrane helix</keyword>
<feature type="transmembrane region" description="Helical" evidence="1">
    <location>
        <begin position="174"/>
        <end position="198"/>
    </location>
</feature>
<dbReference type="Proteomes" id="UP000278222">
    <property type="component" value="Unassembled WGS sequence"/>
</dbReference>